<comment type="caution">
    <text evidence="1">The sequence shown here is derived from an EMBL/GenBank/DDBJ whole genome shotgun (WGS) entry which is preliminary data.</text>
</comment>
<dbReference type="Proteomes" id="UP001497535">
    <property type="component" value="Unassembled WGS sequence"/>
</dbReference>
<dbReference type="EMBL" id="CAVMJV010000043">
    <property type="protein sequence ID" value="CAK5081152.1"/>
    <property type="molecule type" value="Genomic_DNA"/>
</dbReference>
<reference evidence="1" key="1">
    <citation type="submission" date="2023-11" db="EMBL/GenBank/DDBJ databases">
        <authorList>
            <person name="Poullet M."/>
        </authorList>
    </citation>
    <scope>NUCLEOTIDE SEQUENCE</scope>
    <source>
        <strain evidence="1">E1834</strain>
    </source>
</reference>
<accession>A0ACB0ZPZ7</accession>
<sequence length="131" mass="14825">MIIFLASTANLKSKQTEQQPQLLNSFVELLSSSNGSSEVVQHVTGNLEKILPFLFKEINSNENKKNTEKLQTKLNQLIINCNSLLRGTGFWRAHESYLNSIASLKNLLSIREIKQNFVPLLKQEVLNAVKN</sequence>
<name>A0ACB0ZPZ7_MELEN</name>
<gene>
    <name evidence="1" type="ORF">MENTE1834_LOCUS28367</name>
</gene>
<evidence type="ECO:0000313" key="2">
    <source>
        <dbReference type="Proteomes" id="UP001497535"/>
    </source>
</evidence>
<evidence type="ECO:0000313" key="1">
    <source>
        <dbReference type="EMBL" id="CAK5081152.1"/>
    </source>
</evidence>
<protein>
    <submittedName>
        <fullName evidence="1">Uncharacterized protein</fullName>
    </submittedName>
</protein>
<organism evidence="1 2">
    <name type="scientific">Meloidogyne enterolobii</name>
    <name type="common">Root-knot nematode worm</name>
    <name type="synonym">Meloidogyne mayaguensis</name>
    <dbReference type="NCBI Taxonomy" id="390850"/>
    <lineage>
        <taxon>Eukaryota</taxon>
        <taxon>Metazoa</taxon>
        <taxon>Ecdysozoa</taxon>
        <taxon>Nematoda</taxon>
        <taxon>Chromadorea</taxon>
        <taxon>Rhabditida</taxon>
        <taxon>Tylenchina</taxon>
        <taxon>Tylenchomorpha</taxon>
        <taxon>Tylenchoidea</taxon>
        <taxon>Meloidogynidae</taxon>
        <taxon>Meloidogyninae</taxon>
        <taxon>Meloidogyne</taxon>
    </lineage>
</organism>
<proteinExistence type="predicted"/>
<keyword evidence="2" id="KW-1185">Reference proteome</keyword>